<dbReference type="Proteomes" id="UP001595826">
    <property type="component" value="Unassembled WGS sequence"/>
</dbReference>
<dbReference type="InterPro" id="IPR002376">
    <property type="entry name" value="Formyl_transf_N"/>
</dbReference>
<organism evidence="2 3">
    <name type="scientific">Polaribacter marinivivus</name>
    <dbReference type="NCBI Taxonomy" id="1524260"/>
    <lineage>
        <taxon>Bacteria</taxon>
        <taxon>Pseudomonadati</taxon>
        <taxon>Bacteroidota</taxon>
        <taxon>Flavobacteriia</taxon>
        <taxon>Flavobacteriales</taxon>
        <taxon>Flavobacteriaceae</taxon>
    </lineage>
</organism>
<sequence length="211" mass="24610">MKITILTDNPKSWIMPYVEDLKEELIQEHEVTHIFSSNDITSGDVMLILSCEKILKNTHLSFHESNIVVHPSKLPLGKGWSPLAWQILEGENNIPLSLFEANDKVDDGEVYILDYVKLEGHELNDEIKHQQGIKTLEMIREYLNDFENRIGKPQRGDETFYPKRTSKDSELDLNKSLSEQFNLLRVVDNERYPAYFIKDGVKYILKIYKEI</sequence>
<proteinExistence type="predicted"/>
<evidence type="ECO:0000313" key="2">
    <source>
        <dbReference type="EMBL" id="MFC4269728.1"/>
    </source>
</evidence>
<evidence type="ECO:0000313" key="3">
    <source>
        <dbReference type="Proteomes" id="UP001595826"/>
    </source>
</evidence>
<dbReference type="InterPro" id="IPR036477">
    <property type="entry name" value="Formyl_transf_N_sf"/>
</dbReference>
<gene>
    <name evidence="2" type="ORF">ACFOWD_12490</name>
</gene>
<dbReference type="EMBL" id="JBHSCY010000003">
    <property type="protein sequence ID" value="MFC4269728.1"/>
    <property type="molecule type" value="Genomic_DNA"/>
</dbReference>
<protein>
    <submittedName>
        <fullName evidence="2">Formyltransferase family protein</fullName>
    </submittedName>
</protein>
<feature type="domain" description="Formyl transferase N-terminal" evidence="1">
    <location>
        <begin position="41"/>
        <end position="126"/>
    </location>
</feature>
<name>A0ABV8RE35_9FLAO</name>
<dbReference type="Pfam" id="PF00551">
    <property type="entry name" value="Formyl_trans_N"/>
    <property type="match status" value="1"/>
</dbReference>
<reference evidence="3" key="1">
    <citation type="journal article" date="2019" name="Int. J. Syst. Evol. Microbiol.">
        <title>The Global Catalogue of Microorganisms (GCM) 10K type strain sequencing project: providing services to taxonomists for standard genome sequencing and annotation.</title>
        <authorList>
            <consortium name="The Broad Institute Genomics Platform"/>
            <consortium name="The Broad Institute Genome Sequencing Center for Infectious Disease"/>
            <person name="Wu L."/>
            <person name="Ma J."/>
        </authorList>
    </citation>
    <scope>NUCLEOTIDE SEQUENCE [LARGE SCALE GENOMIC DNA]</scope>
    <source>
        <strain evidence="3">CECT 8655</strain>
    </source>
</reference>
<keyword evidence="3" id="KW-1185">Reference proteome</keyword>
<comment type="caution">
    <text evidence="2">The sequence shown here is derived from an EMBL/GenBank/DDBJ whole genome shotgun (WGS) entry which is preliminary data.</text>
</comment>
<dbReference type="SUPFAM" id="SSF53328">
    <property type="entry name" value="Formyltransferase"/>
    <property type="match status" value="1"/>
</dbReference>
<accession>A0ABV8RE35</accession>
<dbReference type="Gene3D" id="3.40.50.12230">
    <property type="match status" value="1"/>
</dbReference>
<dbReference type="RefSeq" id="WP_377411053.1">
    <property type="nucleotide sequence ID" value="NZ_JBHSCY010000003.1"/>
</dbReference>
<evidence type="ECO:0000259" key="1">
    <source>
        <dbReference type="Pfam" id="PF00551"/>
    </source>
</evidence>